<dbReference type="VEuPathDB" id="FungiDB:PV07_05606"/>
<dbReference type="PANTHER" id="PTHR42037">
    <property type="match status" value="1"/>
</dbReference>
<dbReference type="AlphaFoldDB" id="A0A0D2D228"/>
<gene>
    <name evidence="2" type="ORF">PV07_05606</name>
</gene>
<dbReference type="EMBL" id="KN847042">
    <property type="protein sequence ID" value="KIW29819.1"/>
    <property type="molecule type" value="Genomic_DNA"/>
</dbReference>
<dbReference type="Pfam" id="PF14441">
    <property type="entry name" value="OTT_1508_deam"/>
    <property type="match status" value="1"/>
</dbReference>
<dbReference type="InterPro" id="IPR027796">
    <property type="entry name" value="OTT_1508_deam-like"/>
</dbReference>
<proteinExistence type="predicted"/>
<evidence type="ECO:0000256" key="1">
    <source>
        <dbReference type="SAM" id="MobiDB-lite"/>
    </source>
</evidence>
<evidence type="ECO:0000313" key="2">
    <source>
        <dbReference type="EMBL" id="KIW29819.1"/>
    </source>
</evidence>
<evidence type="ECO:0000313" key="3">
    <source>
        <dbReference type="Proteomes" id="UP000054466"/>
    </source>
</evidence>
<accession>A0A0D2D228</accession>
<organism evidence="2 3">
    <name type="scientific">Cladophialophora immunda</name>
    <dbReference type="NCBI Taxonomy" id="569365"/>
    <lineage>
        <taxon>Eukaryota</taxon>
        <taxon>Fungi</taxon>
        <taxon>Dikarya</taxon>
        <taxon>Ascomycota</taxon>
        <taxon>Pezizomycotina</taxon>
        <taxon>Eurotiomycetes</taxon>
        <taxon>Chaetothyriomycetidae</taxon>
        <taxon>Chaetothyriales</taxon>
        <taxon>Herpotrichiellaceae</taxon>
        <taxon>Cladophialophora</taxon>
    </lineage>
</organism>
<name>A0A0D2D228_9EURO</name>
<dbReference type="RefSeq" id="XP_016250035.1">
    <property type="nucleotide sequence ID" value="XM_016392516.1"/>
</dbReference>
<dbReference type="GeneID" id="27344800"/>
<dbReference type="HOGENOM" id="CLU_027514_3_1_1"/>
<dbReference type="PANTHER" id="PTHR42037:SF1">
    <property type="match status" value="1"/>
</dbReference>
<dbReference type="Proteomes" id="UP000054466">
    <property type="component" value="Unassembled WGS sequence"/>
</dbReference>
<protein>
    <submittedName>
        <fullName evidence="2">Uncharacterized protein</fullName>
    </submittedName>
</protein>
<dbReference type="STRING" id="569365.A0A0D2D228"/>
<dbReference type="OrthoDB" id="4153420at2759"/>
<feature type="region of interest" description="Disordered" evidence="1">
    <location>
        <begin position="607"/>
        <end position="629"/>
    </location>
</feature>
<keyword evidence="3" id="KW-1185">Reference proteome</keyword>
<sequence length="629" mass="71245">MEAKLSSNAAGTSIYDDSDVENLSFTSGTTDMRDEVSYWFGQKYFECVISQQVLQDCGPYDTPSKVDSRLFRHMQDFPYDTCLSSLAEYQPIERSNRFEVSARDPRTRLLVLVGWIIHEGSARAKQQMLQTVRSFYRAQKGSNAVNNHGMKVGAEPLYSMEQISSDPGLWKTILSLKGCTFEEMDPRTSLIQEFYGCLVLLRLLTPNRSRVGSDKSVDLSGPRRNEWHIFLDSLAWLADHKCGGRTVTAIAVEPSPTGPTYWVASNSPTRPEVLQHVEKLLSALHHETPLDKSSAVELIRKIARNSIEFSGLRVRDYGQKLKSTIAAIDAKEPLVTLGNGIGPFRLFCGLLLIMVNYTDVSEQQHLESFLDLSRDPDRLIDLSMELKRSRLLERLCQLIQASGEKALWIEVRHLLGRLCSWVRAARHLVLTCERFRDRIKNARVRQADMPSIGSNNFQLPWSEPVDILRALMPEFHGSRLEDALNARQNDKVVDRILRCLSKMTTGEFRAGLHAEAILLHHFYLRRLDFIAGDRYIGCSKPSCYCCDLYLRKHPAGVQPRSSHGNVWIGWAMPQLYAELIPGEEKVLQDVVTIVKLDLHYQIMSGPTLTRRPPDSTTGLGSTEPRSDPH</sequence>
<reference evidence="2 3" key="1">
    <citation type="submission" date="2015-01" db="EMBL/GenBank/DDBJ databases">
        <title>The Genome Sequence of Cladophialophora immunda CBS83496.</title>
        <authorList>
            <consortium name="The Broad Institute Genomics Platform"/>
            <person name="Cuomo C."/>
            <person name="de Hoog S."/>
            <person name="Gorbushina A."/>
            <person name="Stielow B."/>
            <person name="Teixiera M."/>
            <person name="Abouelleil A."/>
            <person name="Chapman S.B."/>
            <person name="Priest M."/>
            <person name="Young S.K."/>
            <person name="Wortman J."/>
            <person name="Nusbaum C."/>
            <person name="Birren B."/>
        </authorList>
    </citation>
    <scope>NUCLEOTIDE SEQUENCE [LARGE SCALE GENOMIC DNA]</scope>
    <source>
        <strain evidence="2 3">CBS 83496</strain>
    </source>
</reference>